<dbReference type="PROSITE" id="PS52004">
    <property type="entry name" value="KS3_2"/>
    <property type="match status" value="1"/>
</dbReference>
<dbReference type="PROSITE" id="PS00606">
    <property type="entry name" value="KS3_1"/>
    <property type="match status" value="1"/>
</dbReference>
<feature type="domain" description="Ketosynthase family 3 (KS3)" evidence="5">
    <location>
        <begin position="3"/>
        <end position="457"/>
    </location>
</feature>
<evidence type="ECO:0000256" key="1">
    <source>
        <dbReference type="ARBA" id="ARBA00022450"/>
    </source>
</evidence>
<dbReference type="InterPro" id="IPR013968">
    <property type="entry name" value="PKS_KR"/>
</dbReference>
<dbReference type="Proteomes" id="UP000199515">
    <property type="component" value="Unassembled WGS sequence"/>
</dbReference>
<dbReference type="Pfam" id="PF00550">
    <property type="entry name" value="PP-binding"/>
    <property type="match status" value="6"/>
</dbReference>
<dbReference type="Gene3D" id="1.10.1200.10">
    <property type="entry name" value="ACP-like"/>
    <property type="match status" value="7"/>
</dbReference>
<dbReference type="CDD" id="cd08953">
    <property type="entry name" value="KR_2_SDR_x"/>
    <property type="match status" value="1"/>
</dbReference>
<dbReference type="Pfam" id="PF00698">
    <property type="entry name" value="Acyl_transf_1"/>
    <property type="match status" value="1"/>
</dbReference>
<dbReference type="Gene3D" id="3.40.47.10">
    <property type="match status" value="1"/>
</dbReference>
<dbReference type="SUPFAM" id="SSF47336">
    <property type="entry name" value="ACP-like"/>
    <property type="match status" value="7"/>
</dbReference>
<sequence>MSQLPIAVVGVSALLPGSSDVDGFWRSVLGGRDLIKDVPESHWLIEDYYDPDPSAPDKTYGKRGAFLDPVDFDPMAYGIPPNQLEATDTTQLLSLMVADRVLADVGGQSEIDRDKVSVILGTAPLELLATMASRLQRPVWLKALRENGIPESSAQAVCDSIAGNYVPWQEASFPGLLSNVVAGRIANKFDLHGTNCTTDAACASSLAALSAGVNELALGQADMVITGGVDTLNDIVMYMCFSKTPALSPTGDCKPFSDTADGTILGEGLVMFALKRLADAERDGDKVYAVLRGLGTASDGRSTAIYAPLADGQSRALRRAYESAGYGPDTVELVEAHGTGTTAGDLAEFTALRTVFAESGRADSQWCALGSVKSQIGHTKSAAGAAGMLKAVLALHHKVLPPTIKVDRPNPKLGLAESPLYLNTQARPWIRDTSHPRRASVSSFGFGGSNFHLTLEEYMPGEGHARPAWRSHTAPSELVLLSAATSNELLAKAERVDSSVPLADLARESQSEFVPTDTARLAVVASSVDDLASKLKQACAFVTMAPEKPFTTPTGVMYEFGVVASGRVGFLFSGQGSQYVGMGGDLAMEFPAAREVWDSAAGLGIGDRPLQTVVFPVPVFTDEERDAQQAALTATEWAQPALAVQSLAQISLLDALKISPDAVAGHSFGELVALHTAGAFDAATLVRLARKRGEAMRDAASVSGAMLAVSAGFDVVTPLLPEGVWVANHNAPSQVVVSGSLAGIAAAERKFASAGLDTRRLETATAFHSPLVAPAADVLRSYLDSVEIATPRIDVFANTDAGIYPVTVPEIRARIADHLAAPVRFVDEIESMYAAGVRTFVEVGAGATLTGLVGKILSGRPHLAVSLDRKGRHGVTALYEALGRLAVNGITADFEALWEHNAPPAEADVKPRMTKKLSGANYGKPYPPPAAARIPAPTPEEDVQGHCLVVETAPSDLERVMLDVVADKTGYPVEMLNPTMDLESDLGIDSIKRVEILSAVRRATPDLPEVDPVELGKLRSLGEIVARLRGRECLGRLEPAVPLTTPSDLERVMLEVVAEKTGYPVEMLSPTMDLESDLGIDSIKRVEILSAVRRATPDLPEVDPVELGKLRSLGEIVERLGARERCGRLEPPATLTTPSDLERVMLEVVADKTGYPVEMLSPTMDLEADLGIDSIKRVEILSAVRRATPDLPEVDPVELGKLRSLGEIVDRLRGRERCGRLEPPATLTTPSDLERVMLEVVAEKTGYPVEMLSPTMDLESDLGIDSIKRVEILSAVRRATPDLPEVDPVELGKLRSLGEIVERLRGRECLGRLEPAVPLTTPSDLERVMLDVVADKTGYPVEMLSPTMDLEADLGIDSIKRVEILSAVRRAIPDLPEVDPVELGKLCSLGEIVERLRGRERCGRLEPPATLTSLADLERVMLGVVAEKTGYPVEMLNSAMDLEADLGIDSIKRVEILSAVRRAEPELPEVDPVELGKLRSLGEIVERLRGRECLGRLEPVGTLTRVEGAIEPETDVERLVLKVVAEKTGYAVETLAGYMDLAGDLGIDSVKRVAIMSAIQAGKIELPEVDPVALSGLRSLGDIIDWLRASADTAIVSRPKPEDGLARRAVRVVPAEASGLALSGLWGGKIVVTGDGRGIAAHVVSRLKAQGVQAEVGVAAEGTYGLIHLGGLSDGDPDEVQREAFRAARVVADGCRVFVTVQDTGGDFGHGGSERAWYGGVAGLARTAAREWPDASVKAIDCERGSRTPSAVAGAIVKELLTGGSTVDVGLRADGTRVTVEATASTVEAGKGAITEESVIVATGGARGVTAEALKELAKTYRPRLVLLGRTPLTEEPDYLNGISDEAQLKRLVMQHTDQPTPAKINERVKAVLGAREIRATLDAIRAAGSQVRYLDVDVRDRRALGEALDDVRGQWGPITGIVHGAGVLADKRIAEKTDEQFDRVYGTKVDGLRALLAVTEQDPLTVLCVFSSISAHVGNPGQSDYAMANEVLNQVACAEQAKRPDCVVRSIAWGPWDGGMVSPALAEHFAAQGVPLIEVGQGARAFVAELTGRREPHVVISAGAFAPEPATKGDVRLPRRSFLDDHAIGGSAVVPMAMVLEWFAATGAPVIKDLSVLRKIALTGDDTVTVRKDGETLEIEGKYYRAKAARITHKPSQPTVPDGLKPAKADVYDGHTLFHGPSFQAIQEVPWLGTDGGTAILAGARELGWPGGIWHTDPAVIDGGLQLALLWAEQVLGASLPMGVAECRTYRKGLADGPVRCVLTARAVHADGAECDLVFVDDSGDVRAELVGVSLVKRP</sequence>
<dbReference type="InterPro" id="IPR049551">
    <property type="entry name" value="PKS_DH_C"/>
</dbReference>
<name>A0A1H3K439_9PSEU</name>
<dbReference type="Pfam" id="PF00109">
    <property type="entry name" value="ketoacyl-synt"/>
    <property type="match status" value="1"/>
</dbReference>
<dbReference type="PRINTS" id="PR01483">
    <property type="entry name" value="FASYNTHASE"/>
</dbReference>
<dbReference type="InterPro" id="IPR018201">
    <property type="entry name" value="Ketoacyl_synth_AS"/>
</dbReference>
<dbReference type="InterPro" id="IPR052568">
    <property type="entry name" value="PKS-FAS_Synthase"/>
</dbReference>
<dbReference type="CDD" id="cd00833">
    <property type="entry name" value="PKS"/>
    <property type="match status" value="1"/>
</dbReference>
<dbReference type="Gene3D" id="3.40.366.10">
    <property type="entry name" value="Malonyl-Coenzyme A Acyl Carrier Protein, domain 2"/>
    <property type="match status" value="1"/>
</dbReference>
<evidence type="ECO:0000313" key="7">
    <source>
        <dbReference type="Proteomes" id="UP000199515"/>
    </source>
</evidence>
<dbReference type="InterPro" id="IPR016039">
    <property type="entry name" value="Thiolase-like"/>
</dbReference>
<dbReference type="EMBL" id="FNON01000005">
    <property type="protein sequence ID" value="SDY46943.1"/>
    <property type="molecule type" value="Genomic_DNA"/>
</dbReference>
<dbReference type="GO" id="GO:0006633">
    <property type="term" value="P:fatty acid biosynthetic process"/>
    <property type="evidence" value="ECO:0007669"/>
    <property type="project" value="InterPro"/>
</dbReference>
<dbReference type="OrthoDB" id="9778690at2"/>
<dbReference type="PANTHER" id="PTHR43074:SF1">
    <property type="entry name" value="BETA-KETOACYL SYNTHASE FAMILY PROTEIN-RELATED"/>
    <property type="match status" value="1"/>
</dbReference>
<dbReference type="SUPFAM" id="SSF52151">
    <property type="entry name" value="FabD/lysophospholipase-like"/>
    <property type="match status" value="1"/>
</dbReference>
<dbReference type="InterPro" id="IPR014031">
    <property type="entry name" value="Ketoacyl_synth_C"/>
</dbReference>
<dbReference type="Pfam" id="PF08659">
    <property type="entry name" value="KR"/>
    <property type="match status" value="1"/>
</dbReference>
<dbReference type="InterPro" id="IPR036736">
    <property type="entry name" value="ACP-like_sf"/>
</dbReference>
<keyword evidence="3" id="KW-0808">Transferase</keyword>
<dbReference type="InterPro" id="IPR057326">
    <property type="entry name" value="KR_dom"/>
</dbReference>
<keyword evidence="7" id="KW-1185">Reference proteome</keyword>
<dbReference type="SUPFAM" id="SSF51735">
    <property type="entry name" value="NAD(P)-binding Rossmann-fold domains"/>
    <property type="match status" value="1"/>
</dbReference>
<dbReference type="Pfam" id="PF16197">
    <property type="entry name" value="KAsynt_C_assoc"/>
    <property type="match status" value="1"/>
</dbReference>
<dbReference type="STRING" id="589385.SAMN05421504_105647"/>
<dbReference type="GO" id="GO:0004312">
    <property type="term" value="F:fatty acid synthase activity"/>
    <property type="evidence" value="ECO:0007669"/>
    <property type="project" value="InterPro"/>
</dbReference>
<dbReference type="SMART" id="SM00827">
    <property type="entry name" value="PKS_AT"/>
    <property type="match status" value="1"/>
</dbReference>
<reference evidence="6 7" key="1">
    <citation type="submission" date="2016-10" db="EMBL/GenBank/DDBJ databases">
        <authorList>
            <person name="de Groot N.N."/>
        </authorList>
    </citation>
    <scope>NUCLEOTIDE SEQUENCE [LARGE SCALE GENOMIC DNA]</scope>
    <source>
        <strain evidence="6 7">CPCC 202699</strain>
    </source>
</reference>
<organism evidence="6 7">
    <name type="scientific">Amycolatopsis xylanica</name>
    <dbReference type="NCBI Taxonomy" id="589385"/>
    <lineage>
        <taxon>Bacteria</taxon>
        <taxon>Bacillati</taxon>
        <taxon>Actinomycetota</taxon>
        <taxon>Actinomycetes</taxon>
        <taxon>Pseudonocardiales</taxon>
        <taxon>Pseudonocardiaceae</taxon>
        <taxon>Amycolatopsis</taxon>
    </lineage>
</organism>
<evidence type="ECO:0000256" key="3">
    <source>
        <dbReference type="ARBA" id="ARBA00022679"/>
    </source>
</evidence>
<dbReference type="SUPFAM" id="SSF53901">
    <property type="entry name" value="Thiolase-like"/>
    <property type="match status" value="1"/>
</dbReference>
<dbReference type="InterPro" id="IPR036291">
    <property type="entry name" value="NAD(P)-bd_dom_sf"/>
</dbReference>
<evidence type="ECO:0000313" key="6">
    <source>
        <dbReference type="EMBL" id="SDY46943.1"/>
    </source>
</evidence>
<proteinExistence type="predicted"/>
<dbReference type="GO" id="GO:0005835">
    <property type="term" value="C:fatty acid synthase complex"/>
    <property type="evidence" value="ECO:0007669"/>
    <property type="project" value="InterPro"/>
</dbReference>
<keyword evidence="1" id="KW-0596">Phosphopantetheine</keyword>
<dbReference type="InterPro" id="IPR001227">
    <property type="entry name" value="Ac_transferase_dom_sf"/>
</dbReference>
<dbReference type="GO" id="GO:0004315">
    <property type="term" value="F:3-oxoacyl-[acyl-carrier-protein] synthase activity"/>
    <property type="evidence" value="ECO:0007669"/>
    <property type="project" value="InterPro"/>
</dbReference>
<feature type="domain" description="Carrier" evidence="4">
    <location>
        <begin position="1228"/>
        <end position="1308"/>
    </location>
</feature>
<dbReference type="Pfam" id="PF02801">
    <property type="entry name" value="Ketoacyl-synt_C"/>
    <property type="match status" value="1"/>
</dbReference>
<dbReference type="PROSITE" id="PS50075">
    <property type="entry name" value="CARRIER"/>
    <property type="match status" value="7"/>
</dbReference>
<feature type="domain" description="Carrier" evidence="4">
    <location>
        <begin position="952"/>
        <end position="1032"/>
    </location>
</feature>
<evidence type="ECO:0000259" key="4">
    <source>
        <dbReference type="PROSITE" id="PS50075"/>
    </source>
</evidence>
<dbReference type="PANTHER" id="PTHR43074">
    <property type="entry name" value="OMEGA-3 POLYUNSATURATED FATTY ACID SYNTHASE PFAB-RELATED"/>
    <property type="match status" value="1"/>
</dbReference>
<dbReference type="InterPro" id="IPR042104">
    <property type="entry name" value="PKS_dehydratase_sf"/>
</dbReference>
<dbReference type="Pfam" id="PF14765">
    <property type="entry name" value="PS-DH"/>
    <property type="match status" value="1"/>
</dbReference>
<dbReference type="SMART" id="SM00822">
    <property type="entry name" value="PKS_KR"/>
    <property type="match status" value="1"/>
</dbReference>
<feature type="domain" description="Carrier" evidence="4">
    <location>
        <begin position="1044"/>
        <end position="1124"/>
    </location>
</feature>
<feature type="domain" description="Carrier" evidence="4">
    <location>
        <begin position="1320"/>
        <end position="1400"/>
    </location>
</feature>
<dbReference type="InterPro" id="IPR009081">
    <property type="entry name" value="PP-bd_ACP"/>
</dbReference>
<dbReference type="Gene3D" id="3.40.50.720">
    <property type="entry name" value="NAD(P)-binding Rossmann-like Domain"/>
    <property type="match status" value="1"/>
</dbReference>
<feature type="domain" description="Carrier" evidence="4">
    <location>
        <begin position="1136"/>
        <end position="1216"/>
    </location>
</feature>
<feature type="domain" description="Carrier" evidence="4">
    <location>
        <begin position="1412"/>
        <end position="1492"/>
    </location>
</feature>
<accession>A0A1H3K439</accession>
<dbReference type="InterPro" id="IPR016036">
    <property type="entry name" value="Malonyl_transacylase_ACP-bd"/>
</dbReference>
<dbReference type="SUPFAM" id="SSF55048">
    <property type="entry name" value="Probable ACP-binding domain of malonyl-CoA ACP transacylase"/>
    <property type="match status" value="1"/>
</dbReference>
<dbReference type="Gene3D" id="3.30.70.250">
    <property type="entry name" value="Malonyl-CoA ACP transacylase, ACP-binding"/>
    <property type="match status" value="1"/>
</dbReference>
<gene>
    <name evidence="6" type="ORF">SAMN05421504_105647</name>
</gene>
<dbReference type="SMART" id="SM00825">
    <property type="entry name" value="PKS_KS"/>
    <property type="match status" value="1"/>
</dbReference>
<dbReference type="InterPro" id="IPR003965">
    <property type="entry name" value="Fatty_acid_synthase"/>
</dbReference>
<dbReference type="Gene3D" id="3.10.129.110">
    <property type="entry name" value="Polyketide synthase dehydratase"/>
    <property type="match status" value="1"/>
</dbReference>
<dbReference type="InterPro" id="IPR020841">
    <property type="entry name" value="PKS_Beta-ketoAc_synthase_dom"/>
</dbReference>
<dbReference type="InterPro" id="IPR014030">
    <property type="entry name" value="Ketoacyl_synth_N"/>
</dbReference>
<keyword evidence="2" id="KW-0597">Phosphoprotein</keyword>
<feature type="domain" description="Carrier" evidence="4">
    <location>
        <begin position="1511"/>
        <end position="1591"/>
    </location>
</feature>
<protein>
    <submittedName>
        <fullName evidence="6">Polyketide-type polyunsaturated fatty acid synthase PfaA</fullName>
    </submittedName>
</protein>
<dbReference type="InterPro" id="IPR016035">
    <property type="entry name" value="Acyl_Trfase/lysoPLipase"/>
</dbReference>
<evidence type="ECO:0000256" key="2">
    <source>
        <dbReference type="ARBA" id="ARBA00022553"/>
    </source>
</evidence>
<evidence type="ECO:0000259" key="5">
    <source>
        <dbReference type="PROSITE" id="PS52004"/>
    </source>
</evidence>
<dbReference type="InterPro" id="IPR032821">
    <property type="entry name" value="PKS_assoc"/>
</dbReference>
<dbReference type="RefSeq" id="WP_091292997.1">
    <property type="nucleotide sequence ID" value="NZ_FNON01000005.1"/>
</dbReference>
<dbReference type="InterPro" id="IPR014043">
    <property type="entry name" value="Acyl_transferase_dom"/>
</dbReference>